<evidence type="ECO:0000256" key="1">
    <source>
        <dbReference type="SAM" id="Phobius"/>
    </source>
</evidence>
<organism evidence="2 3">
    <name type="scientific">Cerina litoralis</name>
    <dbReference type="NCBI Taxonomy" id="2874477"/>
    <lineage>
        <taxon>Bacteria</taxon>
        <taxon>Pseudomonadati</taxon>
        <taxon>Bacteroidota</taxon>
        <taxon>Flavobacteriia</taxon>
        <taxon>Flavobacteriales</taxon>
        <taxon>Flavobacteriaceae</taxon>
        <taxon>Cerina</taxon>
    </lineage>
</organism>
<gene>
    <name evidence="2" type="ORF">K8352_18560</name>
</gene>
<protein>
    <submittedName>
        <fullName evidence="2">Uncharacterized protein</fullName>
    </submittedName>
</protein>
<keyword evidence="1" id="KW-0472">Membrane</keyword>
<keyword evidence="1" id="KW-0812">Transmembrane</keyword>
<comment type="caution">
    <text evidence="2">The sequence shown here is derived from an EMBL/GenBank/DDBJ whole genome shotgun (WGS) entry which is preliminary data.</text>
</comment>
<name>A0AAE3EZZ0_9FLAO</name>
<dbReference type="RefSeq" id="WP_317903907.1">
    <property type="nucleotide sequence ID" value="NZ_JAIRBC010000044.1"/>
</dbReference>
<accession>A0AAE3EZZ0</accession>
<evidence type="ECO:0000313" key="2">
    <source>
        <dbReference type="EMBL" id="MCG2462772.1"/>
    </source>
</evidence>
<keyword evidence="3" id="KW-1185">Reference proteome</keyword>
<evidence type="ECO:0000313" key="3">
    <source>
        <dbReference type="Proteomes" id="UP001200642"/>
    </source>
</evidence>
<dbReference type="EMBL" id="JAIRBC010000044">
    <property type="protein sequence ID" value="MCG2462772.1"/>
    <property type="molecule type" value="Genomic_DNA"/>
</dbReference>
<proteinExistence type="predicted"/>
<keyword evidence="1" id="KW-1133">Transmembrane helix</keyword>
<reference evidence="2" key="1">
    <citation type="submission" date="2023-02" db="EMBL/GenBank/DDBJ databases">
        <title>Genome of Flavobacteriaceae gen. nov. sp. strain F89.</title>
        <authorList>
            <person name="Wang Y."/>
        </authorList>
    </citation>
    <scope>NUCLEOTIDE SEQUENCE</scope>
    <source>
        <strain evidence="2">F89</strain>
    </source>
</reference>
<sequence>MIKVSAVLSASIVAVLIVSLFVMKQKEIKVPQLVDPVTAINILEECPFGDKEECQKLFGNLDYEVLDVKDIKVLENDEDIDLGFDVKNYLPENFNPYSTSGNLKMSSIDYGYLTTGTGGAPVSEDFVQIGGHSPVKVDDIVVLENDEDIELGFNAKEYLPRNFNPYASK</sequence>
<dbReference type="Proteomes" id="UP001200642">
    <property type="component" value="Unassembled WGS sequence"/>
</dbReference>
<feature type="transmembrane region" description="Helical" evidence="1">
    <location>
        <begin position="6"/>
        <end position="23"/>
    </location>
</feature>
<dbReference type="AlphaFoldDB" id="A0AAE3EZZ0"/>